<dbReference type="Proteomes" id="UP000680348">
    <property type="component" value="Unassembled WGS sequence"/>
</dbReference>
<feature type="transmembrane region" description="Helical" evidence="6">
    <location>
        <begin position="89"/>
        <end position="108"/>
    </location>
</feature>
<name>A0A942I3X2_9HYPH</name>
<dbReference type="GO" id="GO:0005886">
    <property type="term" value="C:plasma membrane"/>
    <property type="evidence" value="ECO:0007669"/>
    <property type="project" value="UniProtKB-SubCell"/>
</dbReference>
<comment type="caution">
    <text evidence="7">The sequence shown here is derived from an EMBL/GenBank/DDBJ whole genome shotgun (WGS) entry which is preliminary data.</text>
</comment>
<dbReference type="EMBL" id="JAGWCR010000011">
    <property type="protein sequence ID" value="MBS3651018.1"/>
    <property type="molecule type" value="Genomic_DNA"/>
</dbReference>
<evidence type="ECO:0000256" key="1">
    <source>
        <dbReference type="ARBA" id="ARBA00004651"/>
    </source>
</evidence>
<dbReference type="RefSeq" id="WP_188256563.1">
    <property type="nucleotide sequence ID" value="NZ_JABVCF010000011.1"/>
</dbReference>
<dbReference type="PANTHER" id="PTHR43370">
    <property type="entry name" value="SUGAR ABC TRANSPORTER INTEGRAL MEMBRANE PROTEIN-RELATED"/>
    <property type="match status" value="1"/>
</dbReference>
<evidence type="ECO:0000256" key="5">
    <source>
        <dbReference type="ARBA" id="ARBA00023136"/>
    </source>
</evidence>
<dbReference type="Pfam" id="PF02653">
    <property type="entry name" value="BPD_transp_2"/>
    <property type="match status" value="1"/>
</dbReference>
<feature type="transmembrane region" description="Helical" evidence="6">
    <location>
        <begin position="273"/>
        <end position="292"/>
    </location>
</feature>
<dbReference type="CDD" id="cd06580">
    <property type="entry name" value="TM_PBP1_transp_TpRbsC_like"/>
    <property type="match status" value="1"/>
</dbReference>
<evidence type="ECO:0000256" key="2">
    <source>
        <dbReference type="ARBA" id="ARBA00022475"/>
    </source>
</evidence>
<keyword evidence="5 6" id="KW-0472">Membrane</keyword>
<gene>
    <name evidence="7" type="ORF">KEU06_20620</name>
</gene>
<sequence length="298" mass="31673">MDILTVSLIASTLVAATPLIWAAMGGLVSHQAGLFNFTLEGLMLFGAFFSVLFGTLTGNVWIGILLSGCVCVLLSLIWGWIVIDLEADQIISALGFILLAQGGTVFMLNAMGQGGGIFSLVQLNPIKIPLVHDIPLIGPVLSNQTALTYLSWLLLPLFLFALYRTPFGLSLRATGERPEAAEAAGINVRRMRYISVAITGFCCAMAGSQLALGLLAMFTDNMTAGRGIIAFAAVIFGLHRPLQVFLVALFFGFAGALTDRLQGFGLPSELLLTLPYVLTVLALCVAGMQSAFKRRVGA</sequence>
<reference evidence="7" key="1">
    <citation type="submission" date="2021-04" db="EMBL/GenBank/DDBJ databases">
        <title>Pseudaminobacter soli sp. nov., isolated from paddy soil contaminated by heavy metals.</title>
        <authorList>
            <person name="Zhang K."/>
        </authorList>
    </citation>
    <scope>NUCLEOTIDE SEQUENCE</scope>
    <source>
        <strain evidence="7">19-2017</strain>
    </source>
</reference>
<organism evidence="7 8">
    <name type="scientific">Pseudaminobacter soli</name>
    <name type="common">ex Zhang et al. 2022</name>
    <dbReference type="NCBI Taxonomy" id="2831468"/>
    <lineage>
        <taxon>Bacteria</taxon>
        <taxon>Pseudomonadati</taxon>
        <taxon>Pseudomonadota</taxon>
        <taxon>Alphaproteobacteria</taxon>
        <taxon>Hyphomicrobiales</taxon>
        <taxon>Phyllobacteriaceae</taxon>
        <taxon>Pseudaminobacter</taxon>
    </lineage>
</organism>
<keyword evidence="2" id="KW-1003">Cell membrane</keyword>
<dbReference type="PANTHER" id="PTHR43370:SF2">
    <property type="entry name" value="ABC TRANSPORTER PERMEASE PROTEIN"/>
    <property type="match status" value="1"/>
</dbReference>
<feature type="transmembrane region" description="Helical" evidence="6">
    <location>
        <begin position="146"/>
        <end position="163"/>
    </location>
</feature>
<dbReference type="AlphaFoldDB" id="A0A942I3X2"/>
<feature type="transmembrane region" description="Helical" evidence="6">
    <location>
        <begin position="193"/>
        <end position="216"/>
    </location>
</feature>
<dbReference type="InterPro" id="IPR001851">
    <property type="entry name" value="ABC_transp_permease"/>
</dbReference>
<accession>A0A942I3X2</accession>
<evidence type="ECO:0000256" key="6">
    <source>
        <dbReference type="SAM" id="Phobius"/>
    </source>
</evidence>
<keyword evidence="3 6" id="KW-0812">Transmembrane</keyword>
<keyword evidence="4 6" id="KW-1133">Transmembrane helix</keyword>
<evidence type="ECO:0000256" key="4">
    <source>
        <dbReference type="ARBA" id="ARBA00022989"/>
    </source>
</evidence>
<comment type="subcellular location">
    <subcellularLocation>
        <location evidence="1">Cell membrane</location>
        <topology evidence="1">Multi-pass membrane protein</topology>
    </subcellularLocation>
</comment>
<evidence type="ECO:0000313" key="7">
    <source>
        <dbReference type="EMBL" id="MBS3651018.1"/>
    </source>
</evidence>
<feature type="transmembrane region" description="Helical" evidence="6">
    <location>
        <begin position="60"/>
        <end position="83"/>
    </location>
</feature>
<protein>
    <submittedName>
        <fullName evidence="7">ABC transporter permease</fullName>
    </submittedName>
</protein>
<evidence type="ECO:0000256" key="3">
    <source>
        <dbReference type="ARBA" id="ARBA00022692"/>
    </source>
</evidence>
<dbReference type="GO" id="GO:0022857">
    <property type="term" value="F:transmembrane transporter activity"/>
    <property type="evidence" value="ECO:0007669"/>
    <property type="project" value="InterPro"/>
</dbReference>
<proteinExistence type="predicted"/>
<feature type="transmembrane region" description="Helical" evidence="6">
    <location>
        <begin position="32"/>
        <end position="53"/>
    </location>
</feature>
<keyword evidence="8" id="KW-1185">Reference proteome</keyword>
<evidence type="ECO:0000313" key="8">
    <source>
        <dbReference type="Proteomes" id="UP000680348"/>
    </source>
</evidence>
<feature type="transmembrane region" description="Helical" evidence="6">
    <location>
        <begin position="228"/>
        <end position="253"/>
    </location>
</feature>